<sequence length="815" mass="87791">GAGEVKSVVNLIVEGPGAEFTLYAVLNDNGSTTPAPISLPNTEFLECDYTNNIISKDIKPIPFALSTEVTNSMMCSSGSTSPNGSARAFRLVEGTEITANYEFFWFNGTSVDSTPDFTGSVYTGLSAGVYTVFATDKLVGCNSDTMQVTIVDNIITMDAGITVMGNSNCLIPNGQLSVNVNDGEPVNNYTYEWYEGNTIGGGLQISNSYIANGLPSGAYTVLITDKSTGCQLIESAEVPDETINPDATIADAGIDIETCIANVTMVANAAGENETGTWSIISSPEGIATPANFDNDNNETAIFNITDLSVSGDYIVRWTITDDENSCSETFDEITVTYEVTPKAGIFNATPSLRLTFEDSPFDLFSLLNGEDNGGTWSLSFAENNNGQVPNLEEATGIVDFSAATTGSYEFTYTIEGALECAVDSEIVMINFKAKEDQTISFDPPTILYQDQFPFTLEATSSSNLPVQFEVTSGSAIIYGNQLVFTNASEVVVKAFQEGNDTLHYAEVEKTITVLGVYDLSANIMRPDDSPLQEGLAKIFNLEGGIYSSQKFTGGNLTFKDIRTGEYILQIIPLGANTSDVSPTYYTNAYFNNEASIINLSSDLSLNMLMKIKVVTPDEIGSGQINGKVVKSEGPSNAGISSRNSSEGMSELIVYLMDEHADNILRTAVTDDLGSFSMSEIPGGNYQLVIDIPGFEHSSTSIDLPYDEQNLEVDLVIYINAEGVVDVEINTILGNNKSDFPFNIFPNPTNGILFIDGYEGPEQEVAILSVTGSIVKTVILSPQVNQQIDLSELNKGIYYLMPSKGKPRMMKVVKN</sequence>
<organism evidence="2 3">
    <name type="scientific">Marivirga lumbricoides</name>
    <dbReference type="NCBI Taxonomy" id="1046115"/>
    <lineage>
        <taxon>Bacteria</taxon>
        <taxon>Pseudomonadati</taxon>
        <taxon>Bacteroidota</taxon>
        <taxon>Cytophagia</taxon>
        <taxon>Cytophagales</taxon>
        <taxon>Marivirgaceae</taxon>
        <taxon>Marivirga</taxon>
    </lineage>
</organism>
<dbReference type="EMBL" id="PYVU01000174">
    <property type="protein sequence ID" value="PTB93256.1"/>
    <property type="molecule type" value="Genomic_DNA"/>
</dbReference>
<evidence type="ECO:0000313" key="3">
    <source>
        <dbReference type="Proteomes" id="UP000240608"/>
    </source>
</evidence>
<dbReference type="Proteomes" id="UP000240608">
    <property type="component" value="Unassembled WGS sequence"/>
</dbReference>
<feature type="non-terminal residue" evidence="2">
    <location>
        <position position="1"/>
    </location>
</feature>
<feature type="domain" description="Secretion system C-terminal sorting" evidence="1">
    <location>
        <begin position="744"/>
        <end position="806"/>
    </location>
</feature>
<evidence type="ECO:0000313" key="2">
    <source>
        <dbReference type="EMBL" id="PTB93256.1"/>
    </source>
</evidence>
<dbReference type="Pfam" id="PF18962">
    <property type="entry name" value="Por_Secre_tail"/>
    <property type="match status" value="1"/>
</dbReference>
<dbReference type="NCBIfam" id="TIGR04183">
    <property type="entry name" value="Por_Secre_tail"/>
    <property type="match status" value="1"/>
</dbReference>
<dbReference type="InterPro" id="IPR013783">
    <property type="entry name" value="Ig-like_fold"/>
</dbReference>
<dbReference type="SUPFAM" id="SSF49478">
    <property type="entry name" value="Cna protein B-type domain"/>
    <property type="match status" value="1"/>
</dbReference>
<gene>
    <name evidence="2" type="ORF">C9994_13205</name>
</gene>
<name>A0A2T4DHK0_9BACT</name>
<accession>A0A2T4DHK0</accession>
<comment type="caution">
    <text evidence="2">The sequence shown here is derived from an EMBL/GenBank/DDBJ whole genome shotgun (WGS) entry which is preliminary data.</text>
</comment>
<dbReference type="AlphaFoldDB" id="A0A2T4DHK0"/>
<evidence type="ECO:0000259" key="1">
    <source>
        <dbReference type="Pfam" id="PF18962"/>
    </source>
</evidence>
<reference evidence="2 3" key="1">
    <citation type="submission" date="2018-03" db="EMBL/GenBank/DDBJ databases">
        <title>Cross-interface Injection: A General Nanoliter Liquid Handling Method Applied to Single Cells Genome Amplification Automated Nanoliter Liquid Handling Applied to Single Cell Multiple Displacement Amplification.</title>
        <authorList>
            <person name="Yun J."/>
            <person name="Xu P."/>
            <person name="Xu J."/>
            <person name="Dai X."/>
            <person name="Wang Y."/>
            <person name="Zheng X."/>
            <person name="Cao C."/>
            <person name="Yi Q."/>
            <person name="Zhu Y."/>
            <person name="Wang L."/>
            <person name="Dong Z."/>
            <person name="Huang Y."/>
            <person name="Huang L."/>
            <person name="Du W."/>
        </authorList>
    </citation>
    <scope>NUCLEOTIDE SEQUENCE [LARGE SCALE GENOMIC DNA]</scope>
    <source>
        <strain evidence="2 3">Z-D1-2</strain>
    </source>
</reference>
<protein>
    <recommendedName>
        <fullName evidence="1">Secretion system C-terminal sorting domain-containing protein</fullName>
    </recommendedName>
</protein>
<dbReference type="Gene3D" id="2.60.40.10">
    <property type="entry name" value="Immunoglobulins"/>
    <property type="match status" value="1"/>
</dbReference>
<dbReference type="InterPro" id="IPR026444">
    <property type="entry name" value="Secre_tail"/>
</dbReference>
<proteinExistence type="predicted"/>